<proteinExistence type="predicted"/>
<evidence type="ECO:0000313" key="3">
    <source>
        <dbReference type="Proteomes" id="UP000630805"/>
    </source>
</evidence>
<feature type="domain" description="Uroporphyrinogen decarboxylase (URO-D)" evidence="1">
    <location>
        <begin position="81"/>
        <end position="217"/>
    </location>
</feature>
<protein>
    <recommendedName>
        <fullName evidence="1">Uroporphyrinogen decarboxylase (URO-D) domain-containing protein</fullName>
    </recommendedName>
</protein>
<sequence length="438" mass="49234">MTDLEDYPFPKGLHLLRRWQADDPAAKEEITKFLDSAIAGEFDENFKIDAPADKVHSTASVHMLALSILHDLYGIETHEYYHEDPYRYVRANLAISRLLGISKFYMTWALYAWTCEPLGQAMMYPDKFPPGADPDNMLINKDNWRELTTPDFTSGVPLAIDNILRVTQELTGASPTLQITAPYSLAADIYGQEPLLADVVNDPDNVNALLNHLGDTVLVPWMDHHFETFPDGWVELSDASGSPFFIGPENCKTMSIRSIRHMLRDRPYADRVFDNNYRGDFVAEVKKKGRSSRRRGAVSADTAAGDKGGLLELTEAKVSVNPLFIMRLEADKVDVSFYEEQAIQRNMPLTIGIGSPEIDRNSIEDLQAVKTETAAKAGLFVAAIKRVCESVDLPDDNHVGQSWPSHIYFEDVNGQSQFELVELILNEVRNCPPIERQN</sequence>
<dbReference type="InterPro" id="IPR038071">
    <property type="entry name" value="UROD/MetE-like_sf"/>
</dbReference>
<dbReference type="Pfam" id="PF01208">
    <property type="entry name" value="URO-D"/>
    <property type="match status" value="1"/>
</dbReference>
<keyword evidence="3" id="KW-1185">Reference proteome</keyword>
<accession>A0ABX2PXG5</accession>
<dbReference type="SUPFAM" id="SSF51726">
    <property type="entry name" value="UROD/MetE-like"/>
    <property type="match status" value="1"/>
</dbReference>
<dbReference type="Proteomes" id="UP000630805">
    <property type="component" value="Unassembled WGS sequence"/>
</dbReference>
<organism evidence="2 3">
    <name type="scientific">Ruegeria haliotis</name>
    <dbReference type="NCBI Taxonomy" id="2747601"/>
    <lineage>
        <taxon>Bacteria</taxon>
        <taxon>Pseudomonadati</taxon>
        <taxon>Pseudomonadota</taxon>
        <taxon>Alphaproteobacteria</taxon>
        <taxon>Rhodobacterales</taxon>
        <taxon>Roseobacteraceae</taxon>
        <taxon>Ruegeria</taxon>
    </lineage>
</organism>
<reference evidence="2 3" key="1">
    <citation type="submission" date="2020-06" db="EMBL/GenBank/DDBJ databases">
        <authorList>
            <person name="Cao W.R."/>
        </authorList>
    </citation>
    <scope>NUCLEOTIDE SEQUENCE [LARGE SCALE GENOMIC DNA]</scope>
    <source>
        <strain evidence="2 3">B1Z28</strain>
    </source>
</reference>
<evidence type="ECO:0000313" key="2">
    <source>
        <dbReference type="EMBL" id="NVO57709.1"/>
    </source>
</evidence>
<dbReference type="RefSeq" id="WP_176866776.1">
    <property type="nucleotide sequence ID" value="NZ_JABXWT010000014.1"/>
</dbReference>
<evidence type="ECO:0000259" key="1">
    <source>
        <dbReference type="Pfam" id="PF01208"/>
    </source>
</evidence>
<dbReference type="InterPro" id="IPR052024">
    <property type="entry name" value="Methanogen_methyltrans"/>
</dbReference>
<dbReference type="InterPro" id="IPR000257">
    <property type="entry name" value="Uroporphyrinogen_deCOase"/>
</dbReference>
<dbReference type="PANTHER" id="PTHR47099">
    <property type="entry name" value="METHYLCOBAMIDE:COM METHYLTRANSFERASE MTBA"/>
    <property type="match status" value="1"/>
</dbReference>
<comment type="caution">
    <text evidence="2">The sequence shown here is derived from an EMBL/GenBank/DDBJ whole genome shotgun (WGS) entry which is preliminary data.</text>
</comment>
<dbReference type="PANTHER" id="PTHR47099:SF1">
    <property type="entry name" value="METHYLCOBAMIDE:COM METHYLTRANSFERASE MTBA"/>
    <property type="match status" value="1"/>
</dbReference>
<dbReference type="Gene3D" id="3.20.20.210">
    <property type="match status" value="1"/>
</dbReference>
<dbReference type="EMBL" id="JABXWT010000014">
    <property type="protein sequence ID" value="NVO57709.1"/>
    <property type="molecule type" value="Genomic_DNA"/>
</dbReference>
<name>A0ABX2PXG5_9RHOB</name>
<gene>
    <name evidence="2" type="ORF">HW561_18075</name>
</gene>